<evidence type="ECO:0000313" key="1">
    <source>
        <dbReference type="EMBL" id="KRY95603.1"/>
    </source>
</evidence>
<protein>
    <submittedName>
        <fullName evidence="1">Uncharacterized protein</fullName>
    </submittedName>
</protein>
<accession>A0A0V1GD68</accession>
<comment type="caution">
    <text evidence="1">The sequence shown here is derived from an EMBL/GenBank/DDBJ whole genome shotgun (WGS) entry which is preliminary data.</text>
</comment>
<gene>
    <name evidence="1" type="ORF">T11_3961</name>
</gene>
<dbReference type="EMBL" id="JYDP01003623">
    <property type="protein sequence ID" value="KRY95603.1"/>
    <property type="molecule type" value="Genomic_DNA"/>
</dbReference>
<reference evidence="1 2" key="1">
    <citation type="submission" date="2015-01" db="EMBL/GenBank/DDBJ databases">
        <title>Evolution of Trichinella species and genotypes.</title>
        <authorList>
            <person name="Korhonen P.K."/>
            <person name="Edoardo P."/>
            <person name="Giuseppe L.R."/>
            <person name="Gasser R.B."/>
        </authorList>
    </citation>
    <scope>NUCLEOTIDE SEQUENCE [LARGE SCALE GENOMIC DNA]</scope>
    <source>
        <strain evidence="1">ISS1029</strain>
    </source>
</reference>
<proteinExistence type="predicted"/>
<dbReference type="AlphaFoldDB" id="A0A0V1GD68"/>
<organism evidence="1 2">
    <name type="scientific">Trichinella zimbabwensis</name>
    <dbReference type="NCBI Taxonomy" id="268475"/>
    <lineage>
        <taxon>Eukaryota</taxon>
        <taxon>Metazoa</taxon>
        <taxon>Ecdysozoa</taxon>
        <taxon>Nematoda</taxon>
        <taxon>Enoplea</taxon>
        <taxon>Dorylaimia</taxon>
        <taxon>Trichinellida</taxon>
        <taxon>Trichinellidae</taxon>
        <taxon>Trichinella</taxon>
    </lineage>
</organism>
<sequence length="44" mass="5016">MPRMSHAAKGVPQGKTKELLNSSFTWGRVFLYTYAQKLSIVRNC</sequence>
<keyword evidence="2" id="KW-1185">Reference proteome</keyword>
<dbReference type="Proteomes" id="UP000055024">
    <property type="component" value="Unassembled WGS sequence"/>
</dbReference>
<name>A0A0V1GD68_9BILA</name>
<evidence type="ECO:0000313" key="2">
    <source>
        <dbReference type="Proteomes" id="UP000055024"/>
    </source>
</evidence>